<dbReference type="WBParaSite" id="JU765_v2.g12576.t1">
    <property type="protein sequence ID" value="JU765_v2.g12576.t1"/>
    <property type="gene ID" value="JU765_v2.g12576"/>
</dbReference>
<evidence type="ECO:0000313" key="1">
    <source>
        <dbReference type="Proteomes" id="UP000887576"/>
    </source>
</evidence>
<reference evidence="2" key="1">
    <citation type="submission" date="2022-11" db="UniProtKB">
        <authorList>
            <consortium name="WormBaseParasite"/>
        </authorList>
    </citation>
    <scope>IDENTIFICATION</scope>
</reference>
<dbReference type="Proteomes" id="UP000887576">
    <property type="component" value="Unplaced"/>
</dbReference>
<organism evidence="1 2">
    <name type="scientific">Panagrolaimus sp. JU765</name>
    <dbReference type="NCBI Taxonomy" id="591449"/>
    <lineage>
        <taxon>Eukaryota</taxon>
        <taxon>Metazoa</taxon>
        <taxon>Ecdysozoa</taxon>
        <taxon>Nematoda</taxon>
        <taxon>Chromadorea</taxon>
        <taxon>Rhabditida</taxon>
        <taxon>Tylenchina</taxon>
        <taxon>Panagrolaimomorpha</taxon>
        <taxon>Panagrolaimoidea</taxon>
        <taxon>Panagrolaimidae</taxon>
        <taxon>Panagrolaimus</taxon>
    </lineage>
</organism>
<protein>
    <submittedName>
        <fullName evidence="2">Uncharacterized protein</fullName>
    </submittedName>
</protein>
<accession>A0AC34Q3B2</accession>
<evidence type="ECO:0000313" key="2">
    <source>
        <dbReference type="WBParaSite" id="JU765_v2.g12576.t1"/>
    </source>
</evidence>
<name>A0AC34Q3B2_9BILA</name>
<proteinExistence type="predicted"/>
<sequence length="140" mass="15904">MCNEASANAKGYSENKNEDEEIITFDTFNHEAQWFENKFKAGLFTPNFILKFIICAPLYFEGNEQKLETCKAATALFESLKIYAENQENGQEMKKALSKFGKAIKEAAPFSRIDPDLSAIHEEEESMDMDDVPGNEEDDL</sequence>